<name>A0A6J5NMY6_9CAUD</name>
<dbReference type="EMBL" id="LR796675">
    <property type="protein sequence ID" value="CAB4158515.1"/>
    <property type="molecule type" value="Genomic_DNA"/>
</dbReference>
<gene>
    <name evidence="1" type="ORF">UFOVP704_8</name>
</gene>
<protein>
    <submittedName>
        <fullName evidence="1">Uncharacterized protein</fullName>
    </submittedName>
</protein>
<proteinExistence type="predicted"/>
<organism evidence="1">
    <name type="scientific">uncultured Caudovirales phage</name>
    <dbReference type="NCBI Taxonomy" id="2100421"/>
    <lineage>
        <taxon>Viruses</taxon>
        <taxon>Duplodnaviria</taxon>
        <taxon>Heunggongvirae</taxon>
        <taxon>Uroviricota</taxon>
        <taxon>Caudoviricetes</taxon>
        <taxon>Peduoviridae</taxon>
        <taxon>Maltschvirus</taxon>
        <taxon>Maltschvirus maltsch</taxon>
    </lineage>
</organism>
<sequence length="98" mass="11285">MVKFAIGDRVQSVRRPGFYGTVVSVEGNLHVNPEHNRITVKYDRVTKDSRGRWKSGILDELPIDLRYSKDRSLLPAAEKKLTPSEYSRMLGNKRLKEL</sequence>
<reference evidence="1" key="1">
    <citation type="submission" date="2020-04" db="EMBL/GenBank/DDBJ databases">
        <authorList>
            <person name="Chiriac C."/>
            <person name="Salcher M."/>
            <person name="Ghai R."/>
            <person name="Kavagutti S V."/>
        </authorList>
    </citation>
    <scope>NUCLEOTIDE SEQUENCE</scope>
</reference>
<accession>A0A6J5NMY6</accession>
<evidence type="ECO:0000313" key="1">
    <source>
        <dbReference type="EMBL" id="CAB4158515.1"/>
    </source>
</evidence>